<keyword evidence="1" id="KW-1133">Transmembrane helix</keyword>
<gene>
    <name evidence="2" type="ORF">NCTC1935_03934</name>
</gene>
<dbReference type="EMBL" id="CAACYE010000005">
    <property type="protein sequence ID" value="VFA86084.1"/>
    <property type="molecule type" value="Genomic_DNA"/>
</dbReference>
<keyword evidence="1" id="KW-0812">Transmembrane</keyword>
<name>A0A449GK67_NOCFR</name>
<evidence type="ECO:0000313" key="2">
    <source>
        <dbReference type="EMBL" id="VFA86084.1"/>
    </source>
</evidence>
<feature type="transmembrane region" description="Helical" evidence="1">
    <location>
        <begin position="12"/>
        <end position="34"/>
    </location>
</feature>
<reference evidence="2" key="1">
    <citation type="submission" date="2019-02" db="EMBL/GenBank/DDBJ databases">
        <authorList>
            <consortium name="Pathogen Informatics"/>
        </authorList>
    </citation>
    <scope>NUCLEOTIDE SEQUENCE</scope>
    <source>
        <strain evidence="2">3012STDY6733949</strain>
    </source>
</reference>
<proteinExistence type="predicted"/>
<protein>
    <submittedName>
        <fullName evidence="2">Uncharacterized protein</fullName>
    </submittedName>
</protein>
<evidence type="ECO:0000256" key="1">
    <source>
        <dbReference type="SAM" id="Phobius"/>
    </source>
</evidence>
<dbReference type="AlphaFoldDB" id="A0A449GK67"/>
<accession>A0A449GK67</accession>
<sequence length="41" mass="4487">MGNHRTDTARTVITLGYALAVGLPLTVLILAVVLPDRRDKR</sequence>
<organism evidence="2">
    <name type="scientific">Nocardia farcinica</name>
    <dbReference type="NCBI Taxonomy" id="37329"/>
    <lineage>
        <taxon>Bacteria</taxon>
        <taxon>Bacillati</taxon>
        <taxon>Actinomycetota</taxon>
        <taxon>Actinomycetes</taxon>
        <taxon>Mycobacteriales</taxon>
        <taxon>Nocardiaceae</taxon>
        <taxon>Nocardia</taxon>
    </lineage>
</organism>
<keyword evidence="1" id="KW-0472">Membrane</keyword>